<gene>
    <name evidence="4" type="ORF">EDD31_1521</name>
</gene>
<keyword evidence="2" id="KW-0413">Isomerase</keyword>
<comment type="similarity">
    <text evidence="1">Belongs to the N-acylglucosamine 2-epimerase family.</text>
</comment>
<evidence type="ECO:0000313" key="5">
    <source>
        <dbReference type="Proteomes" id="UP000280668"/>
    </source>
</evidence>
<evidence type="ECO:0000256" key="3">
    <source>
        <dbReference type="SAM" id="MobiDB-lite"/>
    </source>
</evidence>
<dbReference type="GO" id="GO:0005975">
    <property type="term" value="P:carbohydrate metabolic process"/>
    <property type="evidence" value="ECO:0007669"/>
    <property type="project" value="InterPro"/>
</dbReference>
<protein>
    <submittedName>
        <fullName evidence="4">Mannose/cellobiose epimerase-like protein (N-acyl-D-glucosamine 2-epimerase family)</fullName>
    </submittedName>
</protein>
<sequence length="436" mass="47284">MTAHGADEMLAEASHLLTFGAGSRLSAGGFGWMDAQGTPMPAHPRPLYVTGRMTHSFSLGAMLDVPGAGELADHGIAAIRDLFADAEYGGWFTAVDSDSATPADGAKWAYPHAFVILAASSATLAGRPHAPELLAEALAVFDRYFWDKSMQMPIEEWDRGFTTSAGYRGANAAMHSVEALLAAADASGEAQWAERAAQIAGRILPAAEQHEWRLPEHYDVAWRPLLEHNSAHKEDPFKPYGATPGHACEWARLLLHLESSGAGAGLDLLGAARSLFSRAVDEAWAPDGTNGLIYTVGWDGAPVIRQRLHWVQCEAMAAATVLHQRTGEPGYAQWRARLWSYIGEHHLDRERGSWHHELDEALRPDARVRPGKADIYHAVQAMLLPSLPVRASLARAVHEARRLRLPAVQAGRASRPAPDQGAPTHRGAAPRPDQEK</sequence>
<dbReference type="Proteomes" id="UP000280668">
    <property type="component" value="Unassembled WGS sequence"/>
</dbReference>
<accession>A0A3N2BD49</accession>
<dbReference type="InterPro" id="IPR008928">
    <property type="entry name" value="6-hairpin_glycosidase_sf"/>
</dbReference>
<dbReference type="GO" id="GO:0016853">
    <property type="term" value="F:isomerase activity"/>
    <property type="evidence" value="ECO:0007669"/>
    <property type="project" value="UniProtKB-KW"/>
</dbReference>
<dbReference type="SUPFAM" id="SSF48208">
    <property type="entry name" value="Six-hairpin glycosidases"/>
    <property type="match status" value="1"/>
</dbReference>
<dbReference type="InterPro" id="IPR010819">
    <property type="entry name" value="AGE/CE"/>
</dbReference>
<name>A0A3N2BD49_9MICO</name>
<evidence type="ECO:0000256" key="2">
    <source>
        <dbReference type="ARBA" id="ARBA00023235"/>
    </source>
</evidence>
<dbReference type="Pfam" id="PF07221">
    <property type="entry name" value="GlcNAc_2-epim"/>
    <property type="match status" value="1"/>
</dbReference>
<evidence type="ECO:0000256" key="1">
    <source>
        <dbReference type="ARBA" id="ARBA00008558"/>
    </source>
</evidence>
<proteinExistence type="inferred from homology"/>
<dbReference type="EMBL" id="RKHK01000001">
    <property type="protein sequence ID" value="ROR73155.1"/>
    <property type="molecule type" value="Genomic_DNA"/>
</dbReference>
<reference evidence="4 5" key="1">
    <citation type="submission" date="2018-11" db="EMBL/GenBank/DDBJ databases">
        <title>Sequencing the genomes of 1000 actinobacteria strains.</title>
        <authorList>
            <person name="Klenk H.-P."/>
        </authorList>
    </citation>
    <scope>NUCLEOTIDE SEQUENCE [LARGE SCALE GENOMIC DNA]</scope>
    <source>
        <strain evidence="4 5">DSM 11294</strain>
    </source>
</reference>
<dbReference type="InterPro" id="IPR012341">
    <property type="entry name" value="6hp_glycosidase-like_sf"/>
</dbReference>
<dbReference type="RefSeq" id="WP_245991031.1">
    <property type="nucleotide sequence ID" value="NZ_RKHK01000001.1"/>
</dbReference>
<dbReference type="PANTHER" id="PTHR15108">
    <property type="entry name" value="N-ACYLGLUCOSAMINE-2-EPIMERASE"/>
    <property type="match status" value="1"/>
</dbReference>
<dbReference type="Gene3D" id="1.50.10.10">
    <property type="match status" value="1"/>
</dbReference>
<evidence type="ECO:0000313" key="4">
    <source>
        <dbReference type="EMBL" id="ROR73155.1"/>
    </source>
</evidence>
<keyword evidence="5" id="KW-1185">Reference proteome</keyword>
<comment type="caution">
    <text evidence="4">The sequence shown here is derived from an EMBL/GenBank/DDBJ whole genome shotgun (WGS) entry which is preliminary data.</text>
</comment>
<feature type="region of interest" description="Disordered" evidence="3">
    <location>
        <begin position="407"/>
        <end position="436"/>
    </location>
</feature>
<organism evidence="4 5">
    <name type="scientific">Bogoriella caseilytica</name>
    <dbReference type="NCBI Taxonomy" id="56055"/>
    <lineage>
        <taxon>Bacteria</taxon>
        <taxon>Bacillati</taxon>
        <taxon>Actinomycetota</taxon>
        <taxon>Actinomycetes</taxon>
        <taxon>Micrococcales</taxon>
        <taxon>Bogoriellaceae</taxon>
        <taxon>Bogoriella</taxon>
    </lineage>
</organism>
<dbReference type="AlphaFoldDB" id="A0A3N2BD49"/>